<keyword evidence="1" id="KW-0732">Signal</keyword>
<evidence type="ECO:0000313" key="2">
    <source>
        <dbReference type="EMBL" id="CAD9033199.1"/>
    </source>
</evidence>
<dbReference type="Gene3D" id="3.40.50.150">
    <property type="entry name" value="Vaccinia Virus protein VP39"/>
    <property type="match status" value="1"/>
</dbReference>
<proteinExistence type="predicted"/>
<accession>A0A7S1J5R2</accession>
<dbReference type="EMBL" id="HBGA01119404">
    <property type="protein sequence ID" value="CAD9033199.1"/>
    <property type="molecule type" value="Transcribed_RNA"/>
</dbReference>
<reference evidence="2" key="1">
    <citation type="submission" date="2021-01" db="EMBL/GenBank/DDBJ databases">
        <authorList>
            <person name="Corre E."/>
            <person name="Pelletier E."/>
            <person name="Niang G."/>
            <person name="Scheremetjew M."/>
            <person name="Finn R."/>
            <person name="Kale V."/>
            <person name="Holt S."/>
            <person name="Cochrane G."/>
            <person name="Meng A."/>
            <person name="Brown T."/>
            <person name="Cohen L."/>
        </authorList>
    </citation>
    <scope>NUCLEOTIDE SEQUENCE</scope>
    <source>
        <strain evidence="2">NIES-381</strain>
    </source>
</reference>
<gene>
    <name evidence="2" type="ORF">EGYM00392_LOCUS44343</name>
</gene>
<feature type="signal peptide" evidence="1">
    <location>
        <begin position="1"/>
        <end position="28"/>
    </location>
</feature>
<evidence type="ECO:0000256" key="1">
    <source>
        <dbReference type="SAM" id="SignalP"/>
    </source>
</evidence>
<dbReference type="InterPro" id="IPR029063">
    <property type="entry name" value="SAM-dependent_MTases_sf"/>
</dbReference>
<feature type="chain" id="PRO_5031543453" evidence="1">
    <location>
        <begin position="29"/>
        <end position="301"/>
    </location>
</feature>
<sequence>MRLLRFTTPPVCILFKILIGSIISVARGDHHPLNDTLPIHRHHGVANTAFAQAVAYTYKVASQPIHRLVKPKPFTLEEWRSRTTGGLFDRDRVKLAEIYSNANSVFEYGLGESTDIAGHVGVPRYMGVDSDSTYVRDVRDRSPSHFRFYFADVGQTDAWGHPTNPNLKKTYFDYQVAPLMLERKPFDVYMIDGRWRIACALLSFLHASAHNAILRHTKVLIHDYYSPIWTVKTVQQQVCGRKKEKGCDKNGRRKGRDYTIVEQVANLVDHSGAWLAVFQRKNETSDDDIYALYQKVMNHTM</sequence>
<dbReference type="AlphaFoldDB" id="A0A7S1J5R2"/>
<name>A0A7S1J5R2_9EUGL</name>
<protein>
    <submittedName>
        <fullName evidence="2">Uncharacterized protein</fullName>
    </submittedName>
</protein>
<organism evidence="2">
    <name type="scientific">Eutreptiella gymnastica</name>
    <dbReference type="NCBI Taxonomy" id="73025"/>
    <lineage>
        <taxon>Eukaryota</taxon>
        <taxon>Discoba</taxon>
        <taxon>Euglenozoa</taxon>
        <taxon>Euglenida</taxon>
        <taxon>Spirocuta</taxon>
        <taxon>Euglenophyceae</taxon>
        <taxon>Eutreptiales</taxon>
        <taxon>Eutreptiaceae</taxon>
        <taxon>Eutreptiella</taxon>
    </lineage>
</organism>